<dbReference type="InterPro" id="IPR017501">
    <property type="entry name" value="Phage_infect_YhgE_C"/>
</dbReference>
<organism evidence="8 9">
    <name type="scientific">Oikeobacillus pervagus</name>
    <dbReference type="NCBI Taxonomy" id="1325931"/>
    <lineage>
        <taxon>Bacteria</taxon>
        <taxon>Bacillati</taxon>
        <taxon>Bacillota</taxon>
        <taxon>Bacilli</taxon>
        <taxon>Bacillales</taxon>
        <taxon>Bacillaceae</taxon>
        <taxon>Oikeobacillus</taxon>
    </lineage>
</organism>
<dbReference type="SUPFAM" id="SSF58104">
    <property type="entry name" value="Methyl-accepting chemotaxis protein (MCP) signaling domain"/>
    <property type="match status" value="2"/>
</dbReference>
<evidence type="ECO:0000256" key="3">
    <source>
        <dbReference type="ARBA" id="ARBA00022989"/>
    </source>
</evidence>
<dbReference type="Pfam" id="PF12698">
    <property type="entry name" value="ABC2_membrane_3"/>
    <property type="match status" value="2"/>
</dbReference>
<feature type="region of interest" description="Disordered" evidence="5">
    <location>
        <begin position="495"/>
        <end position="534"/>
    </location>
</feature>
<evidence type="ECO:0000256" key="2">
    <source>
        <dbReference type="ARBA" id="ARBA00022692"/>
    </source>
</evidence>
<name>A0AAJ1SYC9_9BACI</name>
<evidence type="ECO:0000256" key="1">
    <source>
        <dbReference type="ARBA" id="ARBA00004141"/>
    </source>
</evidence>
<dbReference type="InterPro" id="IPR017500">
    <property type="entry name" value="Phage_infect_YhgE_N"/>
</dbReference>
<feature type="transmembrane region" description="Helical" evidence="6">
    <location>
        <begin position="20"/>
        <end position="42"/>
    </location>
</feature>
<feature type="transmembrane region" description="Helical" evidence="6">
    <location>
        <begin position="667"/>
        <end position="686"/>
    </location>
</feature>
<sequence length="758" mass="81657">MKRSLIGAEFKEIVTNRKVIIPIIAVLFVPVLYAGMFLWAFWDPYAHLKDLPVAVVNNDKGADFEGEQLKLGKDLVKELKKVDEFNFKFVDHDKAYRDLENRKYYMVVEIPENFSKNATTLLDDHPKKLQLKYVPNESFNFLSAQIGETAMKEIRAELQKNITKTYAETMFDKIKDVADGLDKASDGAKQLNDGAIKLSDGSKKIKSNLETLASKSIEFTQGVNKANDGTKQLASGARELNSGLGQLKNGHGQLLNGTNELKKGTDQLAAGIGKVHTGLNTVDGKMNELIAGTNQAAAGVQQFAGSLPELQSKTGQLASGATQVDQGIGQLQSQLVAQQKQMEQLAGMLQQTLPPEQFAQIAAKLPSPEQGQKLQESLNALKNGSSQVAAGTGALNQTIANQVVPNMNKLNGGLNQISSGQKQLKDGIHALALGSGDLHTGVQKLQAGEKELLSGMSIFNQKLGEAQAGTGKLAIGADTLTNGLNQLSDGSAKISEGTHKLAEGSKDLSDGTDQLSDGTNELHEKLSDGAEQANSVDAKDGNYEMMAEPVKVENKGIHKVPNYGTGFAPYFLSLGLFVGALLLSIVFPLREPAVRPKSGLAWFFSKFGILVGIGIAQALLADGILLLGLGIEVQSVPLFIFTTIITSITFVTLIQMLVSIMGDPGRFIAILVLIFQLTTSAGTFPLELIPKVLQPINALLPMTYSVSALKAVVSSGDYSFLWYNVSILLSFTVFFAVLTAIFFIALHKRQFSRTVTEE</sequence>
<dbReference type="InterPro" id="IPR023908">
    <property type="entry name" value="xxxLxxG_rpt"/>
</dbReference>
<evidence type="ECO:0000256" key="6">
    <source>
        <dbReference type="SAM" id="Phobius"/>
    </source>
</evidence>
<feature type="transmembrane region" description="Helical" evidence="6">
    <location>
        <begin position="607"/>
        <end position="631"/>
    </location>
</feature>
<feature type="domain" description="ABC-2 type transporter transmembrane" evidence="7">
    <location>
        <begin position="548"/>
        <end position="740"/>
    </location>
</feature>
<comment type="caution">
    <text evidence="8">The sequence shown here is derived from an EMBL/GenBank/DDBJ whole genome shotgun (WGS) entry which is preliminary data.</text>
</comment>
<evidence type="ECO:0000259" key="7">
    <source>
        <dbReference type="Pfam" id="PF12698"/>
    </source>
</evidence>
<feature type="transmembrane region" description="Helical" evidence="6">
    <location>
        <begin position="567"/>
        <end position="587"/>
    </location>
</feature>
<comment type="subcellular location">
    <subcellularLocation>
        <location evidence="1">Membrane</location>
        <topology evidence="1">Multi-pass membrane protein</topology>
    </subcellularLocation>
</comment>
<protein>
    <submittedName>
        <fullName evidence="8">Membrane protein</fullName>
    </submittedName>
</protein>
<feature type="transmembrane region" description="Helical" evidence="6">
    <location>
        <begin position="720"/>
        <end position="746"/>
    </location>
</feature>
<keyword evidence="2 6" id="KW-0812">Transmembrane</keyword>
<dbReference type="Proteomes" id="UP001237207">
    <property type="component" value="Unassembled WGS sequence"/>
</dbReference>
<dbReference type="PANTHER" id="PTHR43077">
    <property type="entry name" value="TRANSPORT PERMEASE YVFS-RELATED"/>
    <property type="match status" value="1"/>
</dbReference>
<keyword evidence="3 6" id="KW-1133">Transmembrane helix</keyword>
<keyword evidence="9" id="KW-1185">Reference proteome</keyword>
<accession>A0AAJ1SYC9</accession>
<dbReference type="Gene3D" id="1.10.287.950">
    <property type="entry name" value="Methyl-accepting chemotaxis protein"/>
    <property type="match status" value="2"/>
</dbReference>
<gene>
    <name evidence="8" type="ORF">J2S13_001166</name>
</gene>
<evidence type="ECO:0000256" key="5">
    <source>
        <dbReference type="SAM" id="MobiDB-lite"/>
    </source>
</evidence>
<keyword evidence="4 6" id="KW-0472">Membrane</keyword>
<dbReference type="RefSeq" id="WP_307256757.1">
    <property type="nucleotide sequence ID" value="NZ_JAUSUC010000010.1"/>
</dbReference>
<evidence type="ECO:0000313" key="8">
    <source>
        <dbReference type="EMBL" id="MDQ0214769.1"/>
    </source>
</evidence>
<dbReference type="PANTHER" id="PTHR43077:SF5">
    <property type="entry name" value="PHAGE INFECTION PROTEIN"/>
    <property type="match status" value="1"/>
</dbReference>
<dbReference type="NCBIfam" id="TIGR03057">
    <property type="entry name" value="xxxLxxG_by_4"/>
    <property type="match status" value="7"/>
</dbReference>
<dbReference type="GO" id="GO:0016020">
    <property type="term" value="C:membrane"/>
    <property type="evidence" value="ECO:0007669"/>
    <property type="project" value="UniProtKB-SubCell"/>
</dbReference>
<dbReference type="Gene3D" id="3.40.1710.10">
    <property type="entry name" value="abc type-2 transporter like domain"/>
    <property type="match status" value="1"/>
</dbReference>
<dbReference type="InterPro" id="IPR013525">
    <property type="entry name" value="ABC2_TM"/>
</dbReference>
<evidence type="ECO:0000256" key="4">
    <source>
        <dbReference type="ARBA" id="ARBA00023136"/>
    </source>
</evidence>
<reference evidence="8" key="1">
    <citation type="submission" date="2023-07" db="EMBL/GenBank/DDBJ databases">
        <title>Genomic Encyclopedia of Type Strains, Phase IV (KMG-IV): sequencing the most valuable type-strain genomes for metagenomic binning, comparative biology and taxonomic classification.</title>
        <authorList>
            <person name="Goeker M."/>
        </authorList>
    </citation>
    <scope>NUCLEOTIDE SEQUENCE</scope>
    <source>
        <strain evidence="8">DSM 23947</strain>
    </source>
</reference>
<feature type="domain" description="ABC-2 type transporter transmembrane" evidence="7">
    <location>
        <begin position="23"/>
        <end position="168"/>
    </location>
</feature>
<dbReference type="NCBIfam" id="TIGR03062">
    <property type="entry name" value="pip_yhgE_Cterm"/>
    <property type="match status" value="1"/>
</dbReference>
<feature type="compositionally biased region" description="Basic and acidic residues" evidence="5">
    <location>
        <begin position="496"/>
        <end position="509"/>
    </location>
</feature>
<proteinExistence type="predicted"/>
<dbReference type="NCBIfam" id="TIGR03061">
    <property type="entry name" value="pip_yhgE_Nterm"/>
    <property type="match status" value="1"/>
</dbReference>
<dbReference type="InterPro" id="IPR051328">
    <property type="entry name" value="T7SS_ABC-Transporter"/>
</dbReference>
<dbReference type="EMBL" id="JAUSUC010000010">
    <property type="protein sequence ID" value="MDQ0214769.1"/>
    <property type="molecule type" value="Genomic_DNA"/>
</dbReference>
<evidence type="ECO:0000313" key="9">
    <source>
        <dbReference type="Proteomes" id="UP001237207"/>
    </source>
</evidence>
<feature type="transmembrane region" description="Helical" evidence="6">
    <location>
        <begin position="637"/>
        <end position="660"/>
    </location>
</feature>
<dbReference type="GO" id="GO:0140359">
    <property type="term" value="F:ABC-type transporter activity"/>
    <property type="evidence" value="ECO:0007669"/>
    <property type="project" value="InterPro"/>
</dbReference>
<dbReference type="AlphaFoldDB" id="A0AAJ1SYC9"/>